<evidence type="ECO:0000256" key="4">
    <source>
        <dbReference type="ARBA" id="ARBA00022692"/>
    </source>
</evidence>
<comment type="similarity">
    <text evidence="8">Belongs to the FliO/MopB family.</text>
</comment>
<keyword evidence="10" id="KW-0969">Cilium</keyword>
<reference evidence="10" key="1">
    <citation type="submission" date="2018-06" db="EMBL/GenBank/DDBJ databases">
        <authorList>
            <person name="Zhirakovskaya E."/>
        </authorList>
    </citation>
    <scope>NUCLEOTIDE SEQUENCE</scope>
</reference>
<dbReference type="GO" id="GO:0005886">
    <property type="term" value="C:plasma membrane"/>
    <property type="evidence" value="ECO:0007669"/>
    <property type="project" value="UniProtKB-SubCell"/>
</dbReference>
<dbReference type="Pfam" id="PF04347">
    <property type="entry name" value="FliO"/>
    <property type="match status" value="1"/>
</dbReference>
<keyword evidence="3" id="KW-1003">Cell membrane</keyword>
<keyword evidence="5 9" id="KW-1133">Transmembrane helix</keyword>
<dbReference type="GO" id="GO:0009425">
    <property type="term" value="C:bacterial-type flagellum basal body"/>
    <property type="evidence" value="ECO:0007669"/>
    <property type="project" value="UniProtKB-SubCell"/>
</dbReference>
<evidence type="ECO:0000313" key="10">
    <source>
        <dbReference type="EMBL" id="VAX03931.1"/>
    </source>
</evidence>
<dbReference type="EMBL" id="UOFU01000355">
    <property type="protein sequence ID" value="VAX03931.1"/>
    <property type="molecule type" value="Genomic_DNA"/>
</dbReference>
<proteinExistence type="inferred from homology"/>
<dbReference type="InterPro" id="IPR022781">
    <property type="entry name" value="Flagellar_biosynth_FliO"/>
</dbReference>
<keyword evidence="10" id="KW-0282">Flagellum</keyword>
<dbReference type="GO" id="GO:0044781">
    <property type="term" value="P:bacterial-type flagellum organization"/>
    <property type="evidence" value="ECO:0007669"/>
    <property type="project" value="InterPro"/>
</dbReference>
<evidence type="ECO:0000256" key="7">
    <source>
        <dbReference type="ARBA" id="ARBA00023143"/>
    </source>
</evidence>
<protein>
    <submittedName>
        <fullName evidence="10">Flagellar biosynthesis protein FliO</fullName>
    </submittedName>
</protein>
<organism evidence="10">
    <name type="scientific">hydrothermal vent metagenome</name>
    <dbReference type="NCBI Taxonomy" id="652676"/>
    <lineage>
        <taxon>unclassified sequences</taxon>
        <taxon>metagenomes</taxon>
        <taxon>ecological metagenomes</taxon>
    </lineage>
</organism>
<evidence type="ECO:0000256" key="3">
    <source>
        <dbReference type="ARBA" id="ARBA00022475"/>
    </source>
</evidence>
<gene>
    <name evidence="10" type="ORF">MNBD_GAMMA20-84</name>
</gene>
<evidence type="ECO:0000256" key="6">
    <source>
        <dbReference type="ARBA" id="ARBA00023136"/>
    </source>
</evidence>
<dbReference type="NCBIfam" id="TIGR03500">
    <property type="entry name" value="FliO_TIGR"/>
    <property type="match status" value="1"/>
</dbReference>
<feature type="transmembrane region" description="Helical" evidence="9">
    <location>
        <begin position="47"/>
        <end position="64"/>
    </location>
</feature>
<sequence>MMKMPLIQMITTIIGLIAGTVLAAEEKAPVSTVLTDNNVTSHLLQTTLGLLAVLAVIVAIAWAVKRFGNLRGGVQGQMKIVGGISLGTRERVVLLQVGEQQLVLGVAPGQIRTLHVLEQPLSTGDSGTPVADKADASSFAMRMQSALKNRGMG</sequence>
<comment type="subcellular location">
    <subcellularLocation>
        <location evidence="1">Bacterial flagellum basal body</location>
    </subcellularLocation>
    <subcellularLocation>
        <location evidence="2">Cell membrane</location>
    </subcellularLocation>
</comment>
<dbReference type="AlphaFoldDB" id="A0A3B1AQE5"/>
<keyword evidence="4 9" id="KW-0812">Transmembrane</keyword>
<evidence type="ECO:0000256" key="2">
    <source>
        <dbReference type="ARBA" id="ARBA00004236"/>
    </source>
</evidence>
<dbReference type="InterPro" id="IPR052205">
    <property type="entry name" value="FliO/MopB"/>
</dbReference>
<keyword evidence="6 9" id="KW-0472">Membrane</keyword>
<name>A0A3B1AQE5_9ZZZZ</name>
<evidence type="ECO:0000256" key="8">
    <source>
        <dbReference type="ARBA" id="ARBA00037937"/>
    </source>
</evidence>
<evidence type="ECO:0000256" key="5">
    <source>
        <dbReference type="ARBA" id="ARBA00022989"/>
    </source>
</evidence>
<dbReference type="PANTHER" id="PTHR38766:SF1">
    <property type="entry name" value="FLAGELLAR PROTEIN FLIO"/>
    <property type="match status" value="1"/>
</dbReference>
<keyword evidence="10" id="KW-0966">Cell projection</keyword>
<accession>A0A3B1AQE5</accession>
<evidence type="ECO:0000256" key="9">
    <source>
        <dbReference type="SAM" id="Phobius"/>
    </source>
</evidence>
<keyword evidence="7" id="KW-0975">Bacterial flagellum</keyword>
<dbReference type="PANTHER" id="PTHR38766">
    <property type="entry name" value="FLAGELLAR PROTEIN FLIO"/>
    <property type="match status" value="1"/>
</dbReference>
<evidence type="ECO:0000256" key="1">
    <source>
        <dbReference type="ARBA" id="ARBA00004117"/>
    </source>
</evidence>